<feature type="transmembrane region" description="Helical" evidence="2">
    <location>
        <begin position="354"/>
        <end position="372"/>
    </location>
</feature>
<dbReference type="Pfam" id="PF09925">
    <property type="entry name" value="DUF2157"/>
    <property type="match status" value="1"/>
</dbReference>
<feature type="transmembrane region" description="Helical" evidence="2">
    <location>
        <begin position="246"/>
        <end position="265"/>
    </location>
</feature>
<reference evidence="4 5" key="1">
    <citation type="journal article" date="2019" name="Int. J. Syst. Evol. Microbiol.">
        <title>The Global Catalogue of Microorganisms (GCM) 10K type strain sequencing project: providing services to taxonomists for standard genome sequencing and annotation.</title>
        <authorList>
            <consortium name="The Broad Institute Genomics Platform"/>
            <consortium name="The Broad Institute Genome Sequencing Center for Infectious Disease"/>
            <person name="Wu L."/>
            <person name="Ma J."/>
        </authorList>
    </citation>
    <scope>NUCLEOTIDE SEQUENCE [LARGE SCALE GENOMIC DNA]</scope>
    <source>
        <strain evidence="4 5">CGMCC 1.16026</strain>
    </source>
</reference>
<dbReference type="RefSeq" id="WP_379747404.1">
    <property type="nucleotide sequence ID" value="NZ_JBHSKV010000001.1"/>
</dbReference>
<dbReference type="InterPro" id="IPR018677">
    <property type="entry name" value="DUF2157"/>
</dbReference>
<accession>A0ABD5QM08</accession>
<gene>
    <name evidence="4" type="ORF">ACFPJA_00500</name>
</gene>
<dbReference type="AlphaFoldDB" id="A0ABD5QM08"/>
<evidence type="ECO:0000256" key="1">
    <source>
        <dbReference type="SAM" id="MobiDB-lite"/>
    </source>
</evidence>
<proteinExistence type="predicted"/>
<feature type="transmembrane region" description="Helical" evidence="2">
    <location>
        <begin position="298"/>
        <end position="320"/>
    </location>
</feature>
<keyword evidence="2" id="KW-0472">Membrane</keyword>
<feature type="transmembrane region" description="Helical" evidence="2">
    <location>
        <begin position="271"/>
        <end position="291"/>
    </location>
</feature>
<organism evidence="4 5">
    <name type="scientific">Halorubrum glutamatedens</name>
    <dbReference type="NCBI Taxonomy" id="2707018"/>
    <lineage>
        <taxon>Archaea</taxon>
        <taxon>Methanobacteriati</taxon>
        <taxon>Methanobacteriota</taxon>
        <taxon>Stenosarchaea group</taxon>
        <taxon>Halobacteria</taxon>
        <taxon>Halobacteriales</taxon>
        <taxon>Haloferacaceae</taxon>
        <taxon>Halorubrum</taxon>
    </lineage>
</organism>
<feature type="transmembrane region" description="Helical" evidence="2">
    <location>
        <begin position="133"/>
        <end position="150"/>
    </location>
</feature>
<name>A0ABD5QM08_9EURY</name>
<evidence type="ECO:0000313" key="4">
    <source>
        <dbReference type="EMBL" id="MFC5133209.1"/>
    </source>
</evidence>
<keyword evidence="2" id="KW-1133">Transmembrane helix</keyword>
<sequence length="411" mass="41235">MDRDSLRAALERWTDSGVVDEETATRIREFEREREDRTPEAEEDGEASADDDEGSDERGEAADDGSLLEENRVVVALALMGGVLVAVGVGAYLYERWESVPVLARVVLLVGIPVAAAGGGVRLRENSPRTAHGLWLLAALFTGVTLFRLAELTATVDVDAAEPWLLAAWTGVAVAIAAGLDSRPIGGAGATLGAATLLSATDPAEFVLLFGAYGGLVYAAGLSADGDTDGPTADGDSGLPRFAATLRWVAGAFAVAALVPIVAVGSPPEGLSAGTVLLVAASFVASAVAVGRAGDDPLARYASAPAVVVPAAAVTVWAFAGRVGDFAGSLVALGCLLGVVLALVVGAVGLREAAPANVAALGFVLGVLAFLVGPVGDAISGSLALVVAGTVLLAAGLGAERGRRAVLARIG</sequence>
<feature type="transmembrane region" description="Helical" evidence="2">
    <location>
        <begin position="326"/>
        <end position="347"/>
    </location>
</feature>
<dbReference type="EMBL" id="JBHSKV010000001">
    <property type="protein sequence ID" value="MFC5133209.1"/>
    <property type="molecule type" value="Genomic_DNA"/>
</dbReference>
<protein>
    <submittedName>
        <fullName evidence="4">DUF2157 domain-containing protein</fullName>
    </submittedName>
</protein>
<feature type="transmembrane region" description="Helical" evidence="2">
    <location>
        <begin position="100"/>
        <end position="121"/>
    </location>
</feature>
<feature type="transmembrane region" description="Helical" evidence="2">
    <location>
        <begin position="162"/>
        <end position="180"/>
    </location>
</feature>
<feature type="region of interest" description="Disordered" evidence="1">
    <location>
        <begin position="24"/>
        <end position="64"/>
    </location>
</feature>
<feature type="compositionally biased region" description="Acidic residues" evidence="1">
    <location>
        <begin position="41"/>
        <end position="55"/>
    </location>
</feature>
<evidence type="ECO:0000313" key="5">
    <source>
        <dbReference type="Proteomes" id="UP001596145"/>
    </source>
</evidence>
<evidence type="ECO:0000256" key="2">
    <source>
        <dbReference type="SAM" id="Phobius"/>
    </source>
</evidence>
<feature type="transmembrane region" description="Helical" evidence="2">
    <location>
        <begin position="378"/>
        <end position="399"/>
    </location>
</feature>
<feature type="transmembrane region" description="Helical" evidence="2">
    <location>
        <begin position="73"/>
        <end position="94"/>
    </location>
</feature>
<feature type="domain" description="DUF2157" evidence="3">
    <location>
        <begin position="11"/>
        <end position="185"/>
    </location>
</feature>
<evidence type="ECO:0000259" key="3">
    <source>
        <dbReference type="Pfam" id="PF09925"/>
    </source>
</evidence>
<keyword evidence="5" id="KW-1185">Reference proteome</keyword>
<keyword evidence="2" id="KW-0812">Transmembrane</keyword>
<comment type="caution">
    <text evidence="4">The sequence shown here is derived from an EMBL/GenBank/DDBJ whole genome shotgun (WGS) entry which is preliminary data.</text>
</comment>
<feature type="compositionally biased region" description="Basic and acidic residues" evidence="1">
    <location>
        <begin position="24"/>
        <end position="40"/>
    </location>
</feature>
<dbReference type="Proteomes" id="UP001596145">
    <property type="component" value="Unassembled WGS sequence"/>
</dbReference>